<dbReference type="SMART" id="SM00181">
    <property type="entry name" value="EGF"/>
    <property type="match status" value="4"/>
</dbReference>
<dbReference type="PROSITE" id="PS50026">
    <property type="entry name" value="EGF_3"/>
    <property type="match status" value="4"/>
</dbReference>
<gene>
    <name evidence="8" type="ORF">MAR_034960</name>
</gene>
<feature type="disulfide bond" evidence="5">
    <location>
        <begin position="62"/>
        <end position="71"/>
    </location>
</feature>
<evidence type="ECO:0000313" key="8">
    <source>
        <dbReference type="EMBL" id="WAR09884.1"/>
    </source>
</evidence>
<evidence type="ECO:0000259" key="6">
    <source>
        <dbReference type="PROSITE" id="PS50026"/>
    </source>
</evidence>
<keyword evidence="3" id="KW-0677">Repeat</keyword>
<keyword evidence="4 5" id="KW-1015">Disulfide bond</keyword>
<dbReference type="InterPro" id="IPR036383">
    <property type="entry name" value="TSP1_rpt_sf"/>
</dbReference>
<dbReference type="CDD" id="cd01450">
    <property type="entry name" value="vWFA_subfamily_ECM"/>
    <property type="match status" value="1"/>
</dbReference>
<evidence type="ECO:0000256" key="3">
    <source>
        <dbReference type="ARBA" id="ARBA00022737"/>
    </source>
</evidence>
<dbReference type="PANTHER" id="PTHR24049">
    <property type="entry name" value="CRUMBS FAMILY MEMBER"/>
    <property type="match status" value="1"/>
</dbReference>
<dbReference type="PROSITE" id="PS50092">
    <property type="entry name" value="TSP1"/>
    <property type="match status" value="1"/>
</dbReference>
<dbReference type="SUPFAM" id="SSF57196">
    <property type="entry name" value="EGF/Laminin"/>
    <property type="match status" value="1"/>
</dbReference>
<keyword evidence="1 5" id="KW-0245">EGF-like domain</keyword>
<dbReference type="InterPro" id="IPR036465">
    <property type="entry name" value="vWFA_dom_sf"/>
</dbReference>
<protein>
    <submittedName>
        <fullName evidence="8">SNED1-like protein</fullName>
    </submittedName>
</protein>
<dbReference type="Gene3D" id="3.40.50.410">
    <property type="entry name" value="von Willebrand factor, type A domain"/>
    <property type="match status" value="1"/>
</dbReference>
<reference evidence="8" key="1">
    <citation type="submission" date="2022-11" db="EMBL/GenBank/DDBJ databases">
        <title>Centuries of genome instability and evolution in soft-shell clam transmissible cancer (bioRxiv).</title>
        <authorList>
            <person name="Hart S.F.M."/>
            <person name="Yonemitsu M.A."/>
            <person name="Giersch R.M."/>
            <person name="Beal B.F."/>
            <person name="Arriagada G."/>
            <person name="Davis B.W."/>
            <person name="Ostrander E.A."/>
            <person name="Goff S.P."/>
            <person name="Metzger M.J."/>
        </authorList>
    </citation>
    <scope>NUCLEOTIDE SEQUENCE</scope>
    <source>
        <strain evidence="8">MELC-2E11</strain>
        <tissue evidence="8">Siphon/mantle</tissue>
    </source>
</reference>
<organism evidence="8 9">
    <name type="scientific">Mya arenaria</name>
    <name type="common">Soft-shell clam</name>
    <dbReference type="NCBI Taxonomy" id="6604"/>
    <lineage>
        <taxon>Eukaryota</taxon>
        <taxon>Metazoa</taxon>
        <taxon>Spiralia</taxon>
        <taxon>Lophotrochozoa</taxon>
        <taxon>Mollusca</taxon>
        <taxon>Bivalvia</taxon>
        <taxon>Autobranchia</taxon>
        <taxon>Heteroconchia</taxon>
        <taxon>Euheterodonta</taxon>
        <taxon>Imparidentia</taxon>
        <taxon>Neoheterodontei</taxon>
        <taxon>Myida</taxon>
        <taxon>Myoidea</taxon>
        <taxon>Myidae</taxon>
        <taxon>Mya</taxon>
    </lineage>
</organism>
<feature type="domain" description="EGF-like" evidence="6">
    <location>
        <begin position="37"/>
        <end position="72"/>
    </location>
</feature>
<dbReference type="SUPFAM" id="SSF53300">
    <property type="entry name" value="vWA-like"/>
    <property type="match status" value="1"/>
</dbReference>
<dbReference type="PANTHER" id="PTHR24049:SF22">
    <property type="entry name" value="DROSOPHILA CRUMBS HOMOLOG"/>
    <property type="match status" value="1"/>
</dbReference>
<proteinExistence type="predicted"/>
<comment type="caution">
    <text evidence="5">Lacks conserved residue(s) required for the propagation of feature annotation.</text>
</comment>
<dbReference type="InterPro" id="IPR000742">
    <property type="entry name" value="EGF"/>
</dbReference>
<dbReference type="InterPro" id="IPR051022">
    <property type="entry name" value="Notch_Cell-Fate_Det"/>
</dbReference>
<feature type="disulfide bond" evidence="5">
    <location>
        <begin position="139"/>
        <end position="148"/>
    </location>
</feature>
<evidence type="ECO:0000256" key="1">
    <source>
        <dbReference type="ARBA" id="ARBA00022536"/>
    </source>
</evidence>
<dbReference type="SMART" id="SM00179">
    <property type="entry name" value="EGF_CA"/>
    <property type="match status" value="3"/>
</dbReference>
<name>A0ABY7EL84_MYAAR</name>
<dbReference type="Proteomes" id="UP001164746">
    <property type="component" value="Chromosome 7"/>
</dbReference>
<dbReference type="PROSITE" id="PS50234">
    <property type="entry name" value="VWFA"/>
    <property type="match status" value="1"/>
</dbReference>
<dbReference type="InterPro" id="IPR001881">
    <property type="entry name" value="EGF-like_Ca-bd_dom"/>
</dbReference>
<feature type="domain" description="VWFA" evidence="7">
    <location>
        <begin position="239"/>
        <end position="422"/>
    </location>
</feature>
<feature type="domain" description="EGF-like" evidence="6">
    <location>
        <begin position="111"/>
        <end position="149"/>
    </location>
</feature>
<accession>A0ABY7EL84</accession>
<dbReference type="Gene3D" id="2.10.25.10">
    <property type="entry name" value="Laminin"/>
    <property type="match status" value="3"/>
</dbReference>
<dbReference type="Gene3D" id="2.20.100.10">
    <property type="entry name" value="Thrombospondin type-1 (TSP1) repeat"/>
    <property type="match status" value="1"/>
</dbReference>
<evidence type="ECO:0000256" key="2">
    <source>
        <dbReference type="ARBA" id="ARBA00022729"/>
    </source>
</evidence>
<dbReference type="PROSITE" id="PS01186">
    <property type="entry name" value="EGF_2"/>
    <property type="match status" value="4"/>
</dbReference>
<dbReference type="InterPro" id="IPR000884">
    <property type="entry name" value="TSP1_rpt"/>
</dbReference>
<dbReference type="InterPro" id="IPR002035">
    <property type="entry name" value="VWF_A"/>
</dbReference>
<evidence type="ECO:0000259" key="7">
    <source>
        <dbReference type="PROSITE" id="PS50234"/>
    </source>
</evidence>
<feature type="disulfide bond" evidence="5">
    <location>
        <begin position="41"/>
        <end position="51"/>
    </location>
</feature>
<dbReference type="PROSITE" id="PS00022">
    <property type="entry name" value="EGF_1"/>
    <property type="match status" value="4"/>
</dbReference>
<feature type="disulfide bond" evidence="5">
    <location>
        <begin position="120"/>
        <end position="137"/>
    </location>
</feature>
<dbReference type="Pfam" id="PF00008">
    <property type="entry name" value="EGF"/>
    <property type="match status" value="3"/>
</dbReference>
<dbReference type="SUPFAM" id="SSF57184">
    <property type="entry name" value="Growth factor receptor domain"/>
    <property type="match status" value="1"/>
</dbReference>
<feature type="disulfide bond" evidence="5">
    <location>
        <begin position="25"/>
        <end position="34"/>
    </location>
</feature>
<dbReference type="Pfam" id="PF00092">
    <property type="entry name" value="VWA"/>
    <property type="match status" value="1"/>
</dbReference>
<evidence type="ECO:0000313" key="9">
    <source>
        <dbReference type="Proteomes" id="UP001164746"/>
    </source>
</evidence>
<sequence>MDACSSHPCVHGMCSLSSSGYVCSCLSGFTGLNCDTPIGPCDSSPCRHGSCLSNGHDYVCQCQTGWTGKDCDVYMHPCYANPCVHGLCFSSSSSYFCKCPAGFTGQNCDQPDNPCIPDPCNGHGNCARSSGGSGYACTCFYGYTGLTCAAGFGGPGILSPGDCVVSPWGQWSAVAGFGSQDRQRVVVKQPSPGGKQCPPLSESRHTNQSCGPNCQATNLVSNFMTPTGLGSTGYGKLRDLLIILDSSGSIGPSDFDNAKTQLSRLVGMFCPTPDPFAGDHQKAALLVFDHGVDEIFDFDDMHDTNEVQAKIRSVFYHGGGTRTDFALEYARTHMLTATKGMRFRADVTQEILLITDGLSNVPAETLKEAYQLQQYAKVYALAIGVRTPDGQNEITNCASSPPSRHIFSIPGFDDLKTLVDEIQRQLQNTQCARFQY</sequence>
<feature type="disulfide bond" evidence="5">
    <location>
        <begin position="4"/>
        <end position="14"/>
    </location>
</feature>
<feature type="disulfide bond" evidence="5">
    <location>
        <begin position="78"/>
        <end position="88"/>
    </location>
</feature>
<keyword evidence="2" id="KW-0732">Signal</keyword>
<feature type="domain" description="EGF-like" evidence="6">
    <location>
        <begin position="74"/>
        <end position="109"/>
    </location>
</feature>
<keyword evidence="9" id="KW-1185">Reference proteome</keyword>
<dbReference type="EMBL" id="CP111018">
    <property type="protein sequence ID" value="WAR09884.1"/>
    <property type="molecule type" value="Genomic_DNA"/>
</dbReference>
<evidence type="ECO:0000256" key="5">
    <source>
        <dbReference type="PROSITE-ProRule" id="PRU00076"/>
    </source>
</evidence>
<dbReference type="SMART" id="SM00327">
    <property type="entry name" value="VWA"/>
    <property type="match status" value="1"/>
</dbReference>
<feature type="disulfide bond" evidence="5">
    <location>
        <begin position="99"/>
        <end position="108"/>
    </location>
</feature>
<dbReference type="InterPro" id="IPR009030">
    <property type="entry name" value="Growth_fac_rcpt_cys_sf"/>
</dbReference>
<evidence type="ECO:0000256" key="4">
    <source>
        <dbReference type="ARBA" id="ARBA00023157"/>
    </source>
</evidence>
<feature type="domain" description="EGF-like" evidence="6">
    <location>
        <begin position="1"/>
        <end position="35"/>
    </location>
</feature>